<name>A0ABU9BJ23_9BURK</name>
<protein>
    <submittedName>
        <fullName evidence="10">4Fe-4S binding protein</fullName>
    </submittedName>
</protein>
<keyword evidence="2" id="KW-0004">4Fe-4S</keyword>
<dbReference type="EMBL" id="JBBUTF010000025">
    <property type="protein sequence ID" value="MEK8028528.1"/>
    <property type="molecule type" value="Genomic_DNA"/>
</dbReference>
<dbReference type="PANTHER" id="PTHR30176">
    <property type="entry name" value="FERREDOXIN-TYPE PROTEIN NAPH"/>
    <property type="match status" value="1"/>
</dbReference>
<dbReference type="InterPro" id="IPR017896">
    <property type="entry name" value="4Fe4S_Fe-S-bd"/>
</dbReference>
<feature type="compositionally biased region" description="Pro residues" evidence="7">
    <location>
        <begin position="330"/>
        <end position="345"/>
    </location>
</feature>
<accession>A0ABU9BJ23</accession>
<feature type="transmembrane region" description="Helical" evidence="8">
    <location>
        <begin position="12"/>
        <end position="32"/>
    </location>
</feature>
<comment type="caution">
    <text evidence="10">The sequence shown here is derived from an EMBL/GenBank/DDBJ whole genome shotgun (WGS) entry which is preliminary data.</text>
</comment>
<evidence type="ECO:0000256" key="5">
    <source>
        <dbReference type="ARBA" id="ARBA00023004"/>
    </source>
</evidence>
<feature type="domain" description="4Fe-4S ferredoxin-type" evidence="9">
    <location>
        <begin position="183"/>
        <end position="217"/>
    </location>
</feature>
<evidence type="ECO:0000313" key="10">
    <source>
        <dbReference type="EMBL" id="MEK8028528.1"/>
    </source>
</evidence>
<keyword evidence="1" id="KW-0813">Transport</keyword>
<keyword evidence="11" id="KW-1185">Reference proteome</keyword>
<keyword evidence="3" id="KW-0479">Metal-binding</keyword>
<reference evidence="10 11" key="1">
    <citation type="submission" date="2024-04" db="EMBL/GenBank/DDBJ databases">
        <title>Novel species of the genus Ideonella isolated from streams.</title>
        <authorList>
            <person name="Lu H."/>
        </authorList>
    </citation>
    <scope>NUCLEOTIDE SEQUENCE [LARGE SCALE GENOMIC DNA]</scope>
    <source>
        <strain evidence="10 11">BYS139W</strain>
    </source>
</reference>
<keyword evidence="6" id="KW-0411">Iron-sulfur</keyword>
<dbReference type="Proteomes" id="UP001368500">
    <property type="component" value="Unassembled WGS sequence"/>
</dbReference>
<feature type="transmembrane region" description="Helical" evidence="8">
    <location>
        <begin position="67"/>
        <end position="87"/>
    </location>
</feature>
<evidence type="ECO:0000256" key="7">
    <source>
        <dbReference type="SAM" id="MobiDB-lite"/>
    </source>
</evidence>
<gene>
    <name evidence="10" type="ORF">AACH11_21425</name>
</gene>
<keyword evidence="4" id="KW-0249">Electron transport</keyword>
<dbReference type="RefSeq" id="WP_341376310.1">
    <property type="nucleotide sequence ID" value="NZ_JBBUTF010000025.1"/>
</dbReference>
<keyword evidence="8" id="KW-0812">Transmembrane</keyword>
<feature type="region of interest" description="Disordered" evidence="7">
    <location>
        <begin position="323"/>
        <end position="351"/>
    </location>
</feature>
<evidence type="ECO:0000256" key="8">
    <source>
        <dbReference type="SAM" id="Phobius"/>
    </source>
</evidence>
<evidence type="ECO:0000256" key="2">
    <source>
        <dbReference type="ARBA" id="ARBA00022485"/>
    </source>
</evidence>
<feature type="transmembrane region" description="Helical" evidence="8">
    <location>
        <begin position="139"/>
        <end position="163"/>
    </location>
</feature>
<keyword evidence="8" id="KW-0472">Membrane</keyword>
<organism evidence="10 11">
    <name type="scientific">Pseudaquabacterium rugosum</name>
    <dbReference type="NCBI Taxonomy" id="2984194"/>
    <lineage>
        <taxon>Bacteria</taxon>
        <taxon>Pseudomonadati</taxon>
        <taxon>Pseudomonadota</taxon>
        <taxon>Betaproteobacteria</taxon>
        <taxon>Burkholderiales</taxon>
        <taxon>Sphaerotilaceae</taxon>
        <taxon>Pseudaquabacterium</taxon>
    </lineage>
</organism>
<feature type="domain" description="4Fe-4S ferredoxin-type" evidence="9">
    <location>
        <begin position="74"/>
        <end position="114"/>
    </location>
</feature>
<keyword evidence="8" id="KW-1133">Transmembrane helix</keyword>
<dbReference type="Pfam" id="PF12801">
    <property type="entry name" value="Fer4_5"/>
    <property type="match status" value="2"/>
</dbReference>
<evidence type="ECO:0000256" key="1">
    <source>
        <dbReference type="ARBA" id="ARBA00022448"/>
    </source>
</evidence>
<keyword evidence="5" id="KW-0408">Iron</keyword>
<evidence type="ECO:0000259" key="9">
    <source>
        <dbReference type="Pfam" id="PF12801"/>
    </source>
</evidence>
<evidence type="ECO:0000256" key="3">
    <source>
        <dbReference type="ARBA" id="ARBA00022723"/>
    </source>
</evidence>
<evidence type="ECO:0000313" key="11">
    <source>
        <dbReference type="Proteomes" id="UP001368500"/>
    </source>
</evidence>
<evidence type="ECO:0000256" key="6">
    <source>
        <dbReference type="ARBA" id="ARBA00023014"/>
    </source>
</evidence>
<evidence type="ECO:0000256" key="4">
    <source>
        <dbReference type="ARBA" id="ARBA00022982"/>
    </source>
</evidence>
<dbReference type="PANTHER" id="PTHR30176:SF3">
    <property type="entry name" value="FERREDOXIN-TYPE PROTEIN NAPH"/>
    <property type="match status" value="1"/>
</dbReference>
<proteinExistence type="predicted"/>
<sequence>MAADRLQQWRRLSQAGFMLLFLIAPAVDLLRFDLHERQLWLFGQPWSLGLSDLQAGRVSVGHTVLTLLTHGLLPLLLLVGGFLAVAWRQGRLYCGWLCPHFSLVEAINAVLQRACGRLSLWDRTPVPLAGGRHPQRRWWVVYGLACVLAGTAWGITLLCYLLPPAEVWGGLLHGSSTPGQLRFIVIASGVFALEFALARHLFCRYGCAVGLFQSLVWMANPRARVVGFARERAAHCRGCVPDATRPTVHASACEQACPMRLTPRQTKRWMFACVQCGRCLTACDRAQHTRAALEGGVGVAPLLQWTVGSDALRESLRQRRPVAAVAAPPAAAPAPMPARDLPPPDPKTEES</sequence>
<dbReference type="InterPro" id="IPR051684">
    <property type="entry name" value="Electron_Trans/Redox"/>
</dbReference>
<feature type="transmembrane region" description="Helical" evidence="8">
    <location>
        <begin position="183"/>
        <end position="202"/>
    </location>
</feature>